<evidence type="ECO:0000313" key="1">
    <source>
        <dbReference type="EMBL" id="QCL09387.1"/>
    </source>
</evidence>
<reference evidence="1" key="1">
    <citation type="submission" date="2018-12" db="EMBL/GenBank/DDBJ databases">
        <title>Three Rhizobium rhizogenes strains isolated from the same crown gall tumor carry diverse plasmids.</title>
        <authorList>
            <person name="Pulawska J."/>
            <person name="Kuzmanovic N."/>
        </authorList>
    </citation>
    <scope>NUCLEOTIDE SEQUENCE</scope>
    <source>
        <strain evidence="1">C5.7</strain>
        <plasmid evidence="1">pC5.7c</plasmid>
    </source>
</reference>
<name>A0A7S4ZRK3_RHIRH</name>
<keyword evidence="1" id="KW-0614">Plasmid</keyword>
<protein>
    <submittedName>
        <fullName evidence="1">Uncharacterized protein</fullName>
    </submittedName>
</protein>
<gene>
    <name evidence="1" type="ORF">pC5.7c_520</name>
</gene>
<dbReference type="AlphaFoldDB" id="A0A7S4ZRK3"/>
<geneLocation type="plasmid" evidence="1">
    <name>pC5.7c</name>
</geneLocation>
<accession>A0A7S4ZRK3</accession>
<organism evidence="1">
    <name type="scientific">Rhizobium rhizogenes</name>
    <name type="common">Agrobacterium rhizogenes</name>
    <dbReference type="NCBI Taxonomy" id="359"/>
    <lineage>
        <taxon>Bacteria</taxon>
        <taxon>Pseudomonadati</taxon>
        <taxon>Pseudomonadota</taxon>
        <taxon>Alphaproteobacteria</taxon>
        <taxon>Hyphomicrobiales</taxon>
        <taxon>Rhizobiaceae</taxon>
        <taxon>Rhizobium/Agrobacterium group</taxon>
        <taxon>Rhizobium</taxon>
    </lineage>
</organism>
<sequence length="70" mass="8075">MISIKPLRSNLLQTTWRYPRDTSRERAEGSRLDLRKHVKLHQCRTLRRHEIQLTAAAAASTPETDFAGDC</sequence>
<proteinExistence type="predicted"/>
<dbReference type="EMBL" id="MK318969">
    <property type="protein sequence ID" value="QCL09387.1"/>
    <property type="molecule type" value="Genomic_DNA"/>
</dbReference>